<organism evidence="11 12">
    <name type="scientific">Pseudolactococcus chungangensis CAU 28 = DSM 22330</name>
    <dbReference type="NCBI Taxonomy" id="1122154"/>
    <lineage>
        <taxon>Bacteria</taxon>
        <taxon>Bacillati</taxon>
        <taxon>Bacillota</taxon>
        <taxon>Bacilli</taxon>
        <taxon>Lactobacillales</taxon>
        <taxon>Streptococcaceae</taxon>
        <taxon>Pseudolactococcus</taxon>
    </lineage>
</organism>
<evidence type="ECO:0000256" key="7">
    <source>
        <dbReference type="ARBA" id="ARBA00023125"/>
    </source>
</evidence>
<dbReference type="Proteomes" id="UP000218979">
    <property type="component" value="Unassembled WGS sequence"/>
</dbReference>
<dbReference type="Pfam" id="PF00309">
    <property type="entry name" value="Sigma54_AID"/>
    <property type="match status" value="1"/>
</dbReference>
<comment type="caution">
    <text evidence="11">The sequence shown here is derived from an EMBL/GenBank/DDBJ whole genome shotgun (WGS) entry which is preliminary data.</text>
</comment>
<keyword evidence="6" id="KW-0731">Sigma factor</keyword>
<feature type="domain" description="RNA polymerase sigma factor 54 core-binding" evidence="10">
    <location>
        <begin position="98"/>
        <end position="283"/>
    </location>
</feature>
<keyword evidence="8" id="KW-0804">Transcription</keyword>
<keyword evidence="7" id="KW-0238">DNA-binding</keyword>
<dbReference type="PROSITE" id="PS00717">
    <property type="entry name" value="SIGMA54_1"/>
    <property type="match status" value="1"/>
</dbReference>
<dbReference type="PANTHER" id="PTHR32248">
    <property type="entry name" value="RNA POLYMERASE SIGMA-54 FACTOR"/>
    <property type="match status" value="1"/>
</dbReference>
<keyword evidence="5" id="KW-0805">Transcription regulation</keyword>
<keyword evidence="12" id="KW-1185">Reference proteome</keyword>
<dbReference type="EMBL" id="JXJT01000028">
    <property type="protein sequence ID" value="PCS00508.1"/>
    <property type="molecule type" value="Genomic_DNA"/>
</dbReference>
<comment type="similarity">
    <text evidence="1">Belongs to the sigma-54 factor family.</text>
</comment>
<accession>A0ABX4I5Q8</accession>
<dbReference type="Gene3D" id="1.10.10.60">
    <property type="entry name" value="Homeodomain-like"/>
    <property type="match status" value="1"/>
</dbReference>
<keyword evidence="2" id="KW-0240">DNA-directed RNA polymerase</keyword>
<keyword evidence="4" id="KW-0548">Nucleotidyltransferase</keyword>
<proteinExistence type="inferred from homology"/>
<reference evidence="11 12" key="1">
    <citation type="submission" date="2014-12" db="EMBL/GenBank/DDBJ databases">
        <title>Draft genome sequences of 10 type strains of Lactococcus.</title>
        <authorList>
            <person name="Sun Z."/>
            <person name="Zhong Z."/>
            <person name="Liu W."/>
            <person name="Zhang W."/>
            <person name="Zhang H."/>
        </authorList>
    </citation>
    <scope>NUCLEOTIDE SEQUENCE [LARGE SCALE GENOMIC DNA]</scope>
    <source>
        <strain evidence="11 12">DSM 22330</strain>
    </source>
</reference>
<evidence type="ECO:0000259" key="9">
    <source>
        <dbReference type="Pfam" id="PF04552"/>
    </source>
</evidence>
<evidence type="ECO:0000256" key="2">
    <source>
        <dbReference type="ARBA" id="ARBA00022478"/>
    </source>
</evidence>
<dbReference type="NCBIfam" id="TIGR02395">
    <property type="entry name" value="rpoN_sigma"/>
    <property type="match status" value="1"/>
</dbReference>
<evidence type="ECO:0000256" key="1">
    <source>
        <dbReference type="ARBA" id="ARBA00008798"/>
    </source>
</evidence>
<dbReference type="PANTHER" id="PTHR32248:SF4">
    <property type="entry name" value="RNA POLYMERASE SIGMA-54 FACTOR"/>
    <property type="match status" value="1"/>
</dbReference>
<dbReference type="InterPro" id="IPR007634">
    <property type="entry name" value="RNA_pol_sigma_54_DNA-bd"/>
</dbReference>
<feature type="domain" description="RNA polymerase sigma factor 54 DNA-binding" evidence="9">
    <location>
        <begin position="297"/>
        <end position="459"/>
    </location>
</feature>
<gene>
    <name evidence="11" type="ORF">RR45_GL001233</name>
</gene>
<dbReference type="PIRSF" id="PIRSF000774">
    <property type="entry name" value="RpoN"/>
    <property type="match status" value="1"/>
</dbReference>
<dbReference type="InterPro" id="IPR038709">
    <property type="entry name" value="RpoN_core-bd_sf"/>
</dbReference>
<evidence type="ECO:0000256" key="4">
    <source>
        <dbReference type="ARBA" id="ARBA00022695"/>
    </source>
</evidence>
<dbReference type="PROSITE" id="PS50044">
    <property type="entry name" value="SIGMA54_3"/>
    <property type="match status" value="1"/>
</dbReference>
<dbReference type="Gene3D" id="1.10.10.1330">
    <property type="entry name" value="RNA polymerase sigma-54 factor, core-binding domain"/>
    <property type="match status" value="1"/>
</dbReference>
<dbReference type="Pfam" id="PF04552">
    <property type="entry name" value="Sigma54_DBD"/>
    <property type="match status" value="1"/>
</dbReference>
<dbReference type="Pfam" id="PF04963">
    <property type="entry name" value="Sigma54_CBD"/>
    <property type="match status" value="1"/>
</dbReference>
<sequence length="460" mass="52553">MYNKPKDIFRKRISMSSKPSINLKQSQSQQQKLAMTQTMQQAIQILHYSTSDLVDFLQEQSLENPLISVTIGSDSSDAPPSNHSLVQSSEDRHQAFLEQLPAEKISLYEHILTQIHLNYRDTFLRTLLIFLVDYLDSNGYLTLPLDAAAQTGASEIELLDALTLLQQLEPAGIGARNLQECLMLQTERDHAAPDIAYLLLEESFDDLVNRQWDGISQKYAVSFQEIQAVYDYIPTLTARPGAAYAQILAQSIKPDLEVTVNEQQLDIRSTKAGQPQITFQDKYYNRYKAIEDADLQAYLKDRKAEFEWLKTTVENRFDTILRVGREILTAQADFFLDNNHPLKPLTLKEIALNLDLHESTISRAVNQKYMRTPFGTYELKHFFPQGILQKNGESKGEVIANTAIKAELQRVIANENKQAPLSDQKIVEQLKQAGFDISRRTVVKYRDTLGIPTSRHRKRY</sequence>
<dbReference type="InterPro" id="IPR007046">
    <property type="entry name" value="RNA_pol_sigma_54_core-bd"/>
</dbReference>
<evidence type="ECO:0000256" key="6">
    <source>
        <dbReference type="ARBA" id="ARBA00023082"/>
    </source>
</evidence>
<evidence type="ECO:0000259" key="10">
    <source>
        <dbReference type="Pfam" id="PF04963"/>
    </source>
</evidence>
<dbReference type="PRINTS" id="PR00045">
    <property type="entry name" value="SIGMA54FCT"/>
</dbReference>
<evidence type="ECO:0000256" key="3">
    <source>
        <dbReference type="ARBA" id="ARBA00022679"/>
    </source>
</evidence>
<keyword evidence="3" id="KW-0808">Transferase</keyword>
<name>A0ABX4I5Q8_9LACT</name>
<protein>
    <submittedName>
        <fullName evidence="11">RNA polymerase factor sigma-54</fullName>
    </submittedName>
</protein>
<evidence type="ECO:0000256" key="5">
    <source>
        <dbReference type="ARBA" id="ARBA00023015"/>
    </source>
</evidence>
<dbReference type="InterPro" id="IPR000394">
    <property type="entry name" value="RNA_pol_sigma_54"/>
</dbReference>
<evidence type="ECO:0000256" key="8">
    <source>
        <dbReference type="ARBA" id="ARBA00023163"/>
    </source>
</evidence>
<evidence type="ECO:0000313" key="12">
    <source>
        <dbReference type="Proteomes" id="UP000218979"/>
    </source>
</evidence>
<evidence type="ECO:0000313" key="11">
    <source>
        <dbReference type="EMBL" id="PCS00508.1"/>
    </source>
</evidence>